<dbReference type="AlphaFoldDB" id="A0A1Y4T1S6"/>
<feature type="transmembrane region" description="Helical" evidence="11">
    <location>
        <begin position="281"/>
        <end position="299"/>
    </location>
</feature>
<feature type="transmembrane region" description="Helical" evidence="11">
    <location>
        <begin position="335"/>
        <end position="356"/>
    </location>
</feature>
<dbReference type="GO" id="GO:0022900">
    <property type="term" value="P:electron transport chain"/>
    <property type="evidence" value="ECO:0007669"/>
    <property type="project" value="InterPro"/>
</dbReference>
<feature type="domain" description="FMN-binding" evidence="12">
    <location>
        <begin position="407"/>
        <end position="502"/>
    </location>
</feature>
<feature type="domain" description="FMN-binding" evidence="12">
    <location>
        <begin position="521"/>
        <end position="618"/>
    </location>
</feature>
<evidence type="ECO:0000313" key="14">
    <source>
        <dbReference type="Proteomes" id="UP000195305"/>
    </source>
</evidence>
<keyword evidence="5 11" id="KW-0812">Transmembrane</keyword>
<gene>
    <name evidence="13" type="ORF">B5E75_03540</name>
</gene>
<dbReference type="Pfam" id="PF03116">
    <property type="entry name" value="NQR2_RnfD_RnfE"/>
    <property type="match status" value="1"/>
</dbReference>
<feature type="transmembrane region" description="Helical" evidence="11">
    <location>
        <begin position="305"/>
        <end position="323"/>
    </location>
</feature>
<protein>
    <recommendedName>
        <fullName evidence="12">FMN-binding domain-containing protein</fullName>
    </recommendedName>
</protein>
<keyword evidence="6" id="KW-1278">Translocase</keyword>
<dbReference type="NCBIfam" id="TIGR01946">
    <property type="entry name" value="rnfD"/>
    <property type="match status" value="1"/>
</dbReference>
<evidence type="ECO:0000256" key="4">
    <source>
        <dbReference type="ARBA" id="ARBA00022643"/>
    </source>
</evidence>
<feature type="transmembrane region" description="Helical" evidence="11">
    <location>
        <begin position="248"/>
        <end position="269"/>
    </location>
</feature>
<keyword evidence="10" id="KW-0175">Coiled coil</keyword>
<keyword evidence="9 11" id="KW-0472">Membrane</keyword>
<evidence type="ECO:0000256" key="2">
    <source>
        <dbReference type="ARBA" id="ARBA00022553"/>
    </source>
</evidence>
<dbReference type="GO" id="GO:0055085">
    <property type="term" value="P:transmembrane transport"/>
    <property type="evidence" value="ECO:0007669"/>
    <property type="project" value="InterPro"/>
</dbReference>
<dbReference type="GO" id="GO:0005886">
    <property type="term" value="C:plasma membrane"/>
    <property type="evidence" value="ECO:0007669"/>
    <property type="project" value="TreeGrafter"/>
</dbReference>
<evidence type="ECO:0000256" key="7">
    <source>
        <dbReference type="ARBA" id="ARBA00022982"/>
    </source>
</evidence>
<feature type="transmembrane region" description="Helical" evidence="11">
    <location>
        <begin position="195"/>
        <end position="214"/>
    </location>
</feature>
<dbReference type="InterPro" id="IPR004338">
    <property type="entry name" value="NqrB/RnfD"/>
</dbReference>
<evidence type="ECO:0000256" key="3">
    <source>
        <dbReference type="ARBA" id="ARBA00022630"/>
    </source>
</evidence>
<dbReference type="EMBL" id="NFLJ01000007">
    <property type="protein sequence ID" value="OUQ35590.1"/>
    <property type="molecule type" value="Genomic_DNA"/>
</dbReference>
<feature type="transmembrane region" description="Helical" evidence="11">
    <location>
        <begin position="54"/>
        <end position="74"/>
    </location>
</feature>
<feature type="transmembrane region" description="Helical" evidence="11">
    <location>
        <begin position="226"/>
        <end position="242"/>
    </location>
</feature>
<evidence type="ECO:0000256" key="6">
    <source>
        <dbReference type="ARBA" id="ARBA00022967"/>
    </source>
</evidence>
<keyword evidence="14" id="KW-1185">Reference proteome</keyword>
<keyword evidence="4" id="KW-0288">FMN</keyword>
<dbReference type="Gene3D" id="3.90.1010.20">
    <property type="match status" value="2"/>
</dbReference>
<feature type="coiled-coil region" evidence="10">
    <location>
        <begin position="358"/>
        <end position="392"/>
    </location>
</feature>
<evidence type="ECO:0000256" key="8">
    <source>
        <dbReference type="ARBA" id="ARBA00022989"/>
    </source>
</evidence>
<proteinExistence type="predicted"/>
<feature type="transmembrane region" description="Helical" evidence="11">
    <location>
        <begin position="21"/>
        <end position="42"/>
    </location>
</feature>
<evidence type="ECO:0000256" key="9">
    <source>
        <dbReference type="ARBA" id="ARBA00023136"/>
    </source>
</evidence>
<organism evidence="13 14">
    <name type="scientific">Massilimicrobiota timonensis</name>
    <dbReference type="NCBI Taxonomy" id="1776392"/>
    <lineage>
        <taxon>Bacteria</taxon>
        <taxon>Bacillati</taxon>
        <taxon>Bacillota</taxon>
        <taxon>Erysipelotrichia</taxon>
        <taxon>Erysipelotrichales</taxon>
        <taxon>Erysipelotrichaceae</taxon>
        <taxon>Massilimicrobiota</taxon>
    </lineage>
</organism>
<accession>A0A1Y4T1S6</accession>
<keyword evidence="8 11" id="KW-1133">Transmembrane helix</keyword>
<keyword evidence="7" id="KW-0249">Electron transport</keyword>
<evidence type="ECO:0000313" key="13">
    <source>
        <dbReference type="EMBL" id="OUQ35590.1"/>
    </source>
</evidence>
<evidence type="ECO:0000256" key="1">
    <source>
        <dbReference type="ARBA" id="ARBA00022448"/>
    </source>
</evidence>
<dbReference type="Proteomes" id="UP000195305">
    <property type="component" value="Unassembled WGS sequence"/>
</dbReference>
<keyword evidence="1" id="KW-0813">Transport</keyword>
<dbReference type="InterPro" id="IPR007329">
    <property type="entry name" value="FMN-bd"/>
</dbReference>
<dbReference type="PANTHER" id="PTHR30578:SF0">
    <property type="entry name" value="ION-TRANSLOCATING OXIDOREDUCTASE COMPLEX SUBUNIT D"/>
    <property type="match status" value="1"/>
</dbReference>
<evidence type="ECO:0000256" key="10">
    <source>
        <dbReference type="SAM" id="Coils"/>
    </source>
</evidence>
<dbReference type="GO" id="GO:0010181">
    <property type="term" value="F:FMN binding"/>
    <property type="evidence" value="ECO:0007669"/>
    <property type="project" value="InterPro"/>
</dbReference>
<dbReference type="RefSeq" id="WP_087357405.1">
    <property type="nucleotide sequence ID" value="NZ_NFLJ01000007.1"/>
</dbReference>
<feature type="transmembrane region" description="Helical" evidence="11">
    <location>
        <begin position="81"/>
        <end position="99"/>
    </location>
</feature>
<evidence type="ECO:0000256" key="11">
    <source>
        <dbReference type="SAM" id="Phobius"/>
    </source>
</evidence>
<dbReference type="OrthoDB" id="9776359at2"/>
<reference evidence="13 14" key="1">
    <citation type="journal article" date="2018" name="BMC Genomics">
        <title>Whole genome sequencing and function prediction of 133 gut anaerobes isolated from chicken caecum in pure cultures.</title>
        <authorList>
            <person name="Medvecky M."/>
            <person name="Cejkova D."/>
            <person name="Polansky O."/>
            <person name="Karasova D."/>
            <person name="Kubasova T."/>
            <person name="Cizek A."/>
            <person name="Rychlik I."/>
        </authorList>
    </citation>
    <scope>NUCLEOTIDE SEQUENCE [LARGE SCALE GENOMIC DNA]</scope>
    <source>
        <strain evidence="13 14">An13</strain>
    </source>
</reference>
<dbReference type="InterPro" id="IPR011303">
    <property type="entry name" value="RnfD_bac"/>
</dbReference>
<dbReference type="Pfam" id="PF04205">
    <property type="entry name" value="FMN_bind"/>
    <property type="match status" value="2"/>
</dbReference>
<comment type="caution">
    <text evidence="13">The sequence shown here is derived from an EMBL/GenBank/DDBJ whole genome shotgun (WGS) entry which is preliminary data.</text>
</comment>
<dbReference type="SMART" id="SM00900">
    <property type="entry name" value="FMN_bind"/>
    <property type="match status" value="2"/>
</dbReference>
<keyword evidence="3" id="KW-0285">Flavoprotein</keyword>
<keyword evidence="2" id="KW-0597">Phosphoprotein</keyword>
<name>A0A1Y4T1S6_9FIRM</name>
<evidence type="ECO:0000259" key="12">
    <source>
        <dbReference type="SMART" id="SM00900"/>
    </source>
</evidence>
<evidence type="ECO:0000256" key="5">
    <source>
        <dbReference type="ARBA" id="ARBA00022692"/>
    </source>
</evidence>
<dbReference type="PANTHER" id="PTHR30578">
    <property type="entry name" value="ELECTRON TRANSPORT COMPLEX PROTEIN RNFD"/>
    <property type="match status" value="1"/>
</dbReference>
<sequence length="619" mass="66140">MKITLQRTSPNYRQKLSTHRIMRELTIALLVLVGYSLYYYYYNYTTNDPLIHVALMYVVSIVVALATEVVWALIHKENALTYLKNSFAWVTAIIFTLTLPAGTPLYVTAIGSFIAIFFGKLVYGGFGHNIFNPALVGRVVVHLAFGAQLVANIPDTVNGIDMATKATPITMLSGTSWLGGDTFSYTLMDLFTGNHAGALGETCIVLILVLGIVLAARKVFDARIPVAYMGTILVLSEVFALVNGLDPITYPLIHFCLGGAMFGAVFMATDPVTSPSSPLGKIIYGICLGFLTMIIRLKANYPEGVLFSILMMNMLTPLIDSFVLGRTDQNIGKQWASIGISLVVAIACVFGISTGIKNDVAAAEQEAIEAQKAKEEEEKKKAEEEANKVQWTYLETTDDGYVMQVSGFGGEANPMKVAVKIDGETVESVKVLEYPGETAGFGKDLIESGSGGSLNDKAKTFYDQVLNGSLSTSDVDGIDTSTGATMTAKGIVNAIKGAIEQAQKAPVVDGDTYTYTLTAKGFGGDANPMTVKVSVDKAKQTVTKVEVVEYPGETAGFGKDLIESGSGGSLNDKAKAFHDDVLNGETSWDDVSGIDTSTGATVTTTGIVNAIQEAIDQTK</sequence>